<keyword evidence="2" id="KW-1185">Reference proteome</keyword>
<gene>
    <name evidence="1" type="ORF">M413DRAFT_75814</name>
</gene>
<dbReference type="Proteomes" id="UP000053424">
    <property type="component" value="Unassembled WGS sequence"/>
</dbReference>
<name>A0A0C2XLU4_HEBCY</name>
<reference evidence="1 2" key="1">
    <citation type="submission" date="2014-04" db="EMBL/GenBank/DDBJ databases">
        <authorList>
            <consortium name="DOE Joint Genome Institute"/>
            <person name="Kuo A."/>
            <person name="Gay G."/>
            <person name="Dore J."/>
            <person name="Kohler A."/>
            <person name="Nagy L.G."/>
            <person name="Floudas D."/>
            <person name="Copeland A."/>
            <person name="Barry K.W."/>
            <person name="Cichocki N."/>
            <person name="Veneault-Fourrey C."/>
            <person name="LaButti K."/>
            <person name="Lindquist E.A."/>
            <person name="Lipzen A."/>
            <person name="Lundell T."/>
            <person name="Morin E."/>
            <person name="Murat C."/>
            <person name="Sun H."/>
            <person name="Tunlid A."/>
            <person name="Henrissat B."/>
            <person name="Grigoriev I.V."/>
            <person name="Hibbett D.S."/>
            <person name="Martin F."/>
            <person name="Nordberg H.P."/>
            <person name="Cantor M.N."/>
            <person name="Hua S.X."/>
        </authorList>
    </citation>
    <scope>NUCLEOTIDE SEQUENCE [LARGE SCALE GENOMIC DNA]</scope>
    <source>
        <strain evidence="2">h7</strain>
    </source>
</reference>
<sequence length="130" mass="14885">LHSRWSAEDSLRIPSCTILQDLGPHFHEALVRFENAFFSTDLSDIPKHQKPQFNGILENLHHPCQLREQFWRAKKALPFDTLESSWVMSKKTISCPQCHTQMQVGAPEFGRLMYKVPTVVVSALLIIGDN</sequence>
<proteinExistence type="predicted"/>
<evidence type="ECO:0000313" key="1">
    <source>
        <dbReference type="EMBL" id="KIM38698.1"/>
    </source>
</evidence>
<organism evidence="1 2">
    <name type="scientific">Hebeloma cylindrosporum</name>
    <dbReference type="NCBI Taxonomy" id="76867"/>
    <lineage>
        <taxon>Eukaryota</taxon>
        <taxon>Fungi</taxon>
        <taxon>Dikarya</taxon>
        <taxon>Basidiomycota</taxon>
        <taxon>Agaricomycotina</taxon>
        <taxon>Agaricomycetes</taxon>
        <taxon>Agaricomycetidae</taxon>
        <taxon>Agaricales</taxon>
        <taxon>Agaricineae</taxon>
        <taxon>Hymenogastraceae</taxon>
        <taxon>Hebeloma</taxon>
    </lineage>
</organism>
<dbReference type="EMBL" id="KN831789">
    <property type="protein sequence ID" value="KIM38698.1"/>
    <property type="molecule type" value="Genomic_DNA"/>
</dbReference>
<protein>
    <submittedName>
        <fullName evidence="1">Uncharacterized protein</fullName>
    </submittedName>
</protein>
<reference evidence="2" key="2">
    <citation type="submission" date="2015-01" db="EMBL/GenBank/DDBJ databases">
        <title>Evolutionary Origins and Diversification of the Mycorrhizal Mutualists.</title>
        <authorList>
            <consortium name="DOE Joint Genome Institute"/>
            <consortium name="Mycorrhizal Genomics Consortium"/>
            <person name="Kohler A."/>
            <person name="Kuo A."/>
            <person name="Nagy L.G."/>
            <person name="Floudas D."/>
            <person name="Copeland A."/>
            <person name="Barry K.W."/>
            <person name="Cichocki N."/>
            <person name="Veneault-Fourrey C."/>
            <person name="LaButti K."/>
            <person name="Lindquist E.A."/>
            <person name="Lipzen A."/>
            <person name="Lundell T."/>
            <person name="Morin E."/>
            <person name="Murat C."/>
            <person name="Riley R."/>
            <person name="Ohm R."/>
            <person name="Sun H."/>
            <person name="Tunlid A."/>
            <person name="Henrissat B."/>
            <person name="Grigoriev I.V."/>
            <person name="Hibbett D.S."/>
            <person name="Martin F."/>
        </authorList>
    </citation>
    <scope>NUCLEOTIDE SEQUENCE [LARGE SCALE GENOMIC DNA]</scope>
    <source>
        <strain evidence="2">h7</strain>
    </source>
</reference>
<evidence type="ECO:0000313" key="2">
    <source>
        <dbReference type="Proteomes" id="UP000053424"/>
    </source>
</evidence>
<accession>A0A0C2XLU4</accession>
<feature type="non-terminal residue" evidence="1">
    <location>
        <position position="1"/>
    </location>
</feature>
<dbReference type="HOGENOM" id="CLU_1943116_0_0_1"/>
<dbReference type="AlphaFoldDB" id="A0A0C2XLU4"/>